<comment type="caution">
    <text evidence="8">The sequence shown here is derived from an EMBL/GenBank/DDBJ whole genome shotgun (WGS) entry which is preliminary data.</text>
</comment>
<evidence type="ECO:0000256" key="5">
    <source>
        <dbReference type="SAM" id="MobiDB-lite"/>
    </source>
</evidence>
<proteinExistence type="predicted"/>
<feature type="transmembrane region" description="Helical" evidence="6">
    <location>
        <begin position="439"/>
        <end position="463"/>
    </location>
</feature>
<feature type="transmembrane region" description="Helical" evidence="6">
    <location>
        <begin position="475"/>
        <end position="497"/>
    </location>
</feature>
<dbReference type="EMBL" id="BAAARW010000011">
    <property type="protein sequence ID" value="GAA2416808.1"/>
    <property type="molecule type" value="Genomic_DNA"/>
</dbReference>
<feature type="compositionally biased region" description="Basic and acidic residues" evidence="5">
    <location>
        <begin position="355"/>
        <end position="368"/>
    </location>
</feature>
<dbReference type="InterPro" id="IPR011009">
    <property type="entry name" value="Kinase-like_dom_sf"/>
</dbReference>
<feature type="compositionally biased region" description="Basic and acidic residues" evidence="5">
    <location>
        <begin position="409"/>
        <end position="431"/>
    </location>
</feature>
<keyword evidence="3" id="KW-0418">Kinase</keyword>
<gene>
    <name evidence="8" type="ORF">GCM10010191_29050</name>
</gene>
<organism evidence="8 9">
    <name type="scientific">Actinomadura vinacea</name>
    <dbReference type="NCBI Taxonomy" id="115336"/>
    <lineage>
        <taxon>Bacteria</taxon>
        <taxon>Bacillati</taxon>
        <taxon>Actinomycetota</taxon>
        <taxon>Actinomycetes</taxon>
        <taxon>Streptosporangiales</taxon>
        <taxon>Thermomonosporaceae</taxon>
        <taxon>Actinomadura</taxon>
    </lineage>
</organism>
<dbReference type="SUPFAM" id="SSF56112">
    <property type="entry name" value="Protein kinase-like (PK-like)"/>
    <property type="match status" value="1"/>
</dbReference>
<evidence type="ECO:0000259" key="7">
    <source>
        <dbReference type="PROSITE" id="PS50011"/>
    </source>
</evidence>
<keyword evidence="4" id="KW-0067">ATP-binding</keyword>
<dbReference type="InterPro" id="IPR008271">
    <property type="entry name" value="Ser/Thr_kinase_AS"/>
</dbReference>
<evidence type="ECO:0000256" key="6">
    <source>
        <dbReference type="SAM" id="Phobius"/>
    </source>
</evidence>
<keyword evidence="1" id="KW-0808">Transferase</keyword>
<sequence>MTLPLTAADPVRLGDYEILARLGTGGQGVVYLGRSLSGTGQVAIKLLHARVLADASSRARFVRELSLLQRVAGFCTAQMLEADMAGDQPYIVSEYVPGPSLRELVHERGPRTGADLDRLAISSVTALTAIHRAGIVHRDFKPQNVLMGPDGPRVIDFGIARALDPDATVTSQIVGTPAYMAPEQFAGAEIGPAADLFAWAATLLFAATGRDPFAGGPLPAVMYRIMHDTPDISMLPEQIGAVAADCFQKDPTARPSAESALLRLLGERSSSHPITRVVPPRQRANPSETEEDRPISGPPGVSGVSGRTTSPWEGRDLGTGRPPPARRSTEWHETAETEEREAEDTREAAAPPGAPDRDAAARDGRERAGPGPELPPAGPPPPAPTGRDAPPPFAGRPGAGHPGAAYPDVRPEGKRGKAERKRREPRGERPLRRLPRSPSVVIGLLLATLLAGVDVFTLAGQVAYPQLSQRPNTELFPLITAFFTLLAIVTLVGVVLAVRGSRAAAWTVLAMRVARASVWVALSWGGVVIAKPSVLVGYAMLTGLVVIFLMKGLRSR</sequence>
<dbReference type="PROSITE" id="PS00108">
    <property type="entry name" value="PROTEIN_KINASE_ST"/>
    <property type="match status" value="1"/>
</dbReference>
<feature type="compositionally biased region" description="Pro residues" evidence="5">
    <location>
        <begin position="372"/>
        <end position="394"/>
    </location>
</feature>
<evidence type="ECO:0000256" key="1">
    <source>
        <dbReference type="ARBA" id="ARBA00022679"/>
    </source>
</evidence>
<dbReference type="Pfam" id="PF00069">
    <property type="entry name" value="Pkinase"/>
    <property type="match status" value="1"/>
</dbReference>
<dbReference type="PANTHER" id="PTHR43289:SF34">
    <property type="entry name" value="SERINE_THREONINE-PROTEIN KINASE YBDM-RELATED"/>
    <property type="match status" value="1"/>
</dbReference>
<dbReference type="Gene3D" id="1.10.510.10">
    <property type="entry name" value="Transferase(Phosphotransferase) domain 1"/>
    <property type="match status" value="1"/>
</dbReference>
<accession>A0ABN3IXN6</accession>
<dbReference type="RefSeq" id="WP_344589452.1">
    <property type="nucleotide sequence ID" value="NZ_BAAARW010000011.1"/>
</dbReference>
<feature type="transmembrane region" description="Helical" evidence="6">
    <location>
        <begin position="535"/>
        <end position="553"/>
    </location>
</feature>
<dbReference type="Proteomes" id="UP001501231">
    <property type="component" value="Unassembled WGS sequence"/>
</dbReference>
<evidence type="ECO:0000256" key="4">
    <source>
        <dbReference type="ARBA" id="ARBA00022840"/>
    </source>
</evidence>
<keyword evidence="6" id="KW-0812">Transmembrane</keyword>
<feature type="domain" description="Protein kinase" evidence="7">
    <location>
        <begin position="16"/>
        <end position="275"/>
    </location>
</feature>
<dbReference type="Gene3D" id="3.30.200.20">
    <property type="entry name" value="Phosphorylase Kinase, domain 1"/>
    <property type="match status" value="1"/>
</dbReference>
<dbReference type="PROSITE" id="PS50011">
    <property type="entry name" value="PROTEIN_KINASE_DOM"/>
    <property type="match status" value="1"/>
</dbReference>
<keyword evidence="2" id="KW-0547">Nucleotide-binding</keyword>
<keyword evidence="6" id="KW-0472">Membrane</keyword>
<keyword evidence="6" id="KW-1133">Transmembrane helix</keyword>
<dbReference type="CDD" id="cd14014">
    <property type="entry name" value="STKc_PknB_like"/>
    <property type="match status" value="1"/>
</dbReference>
<dbReference type="PANTHER" id="PTHR43289">
    <property type="entry name" value="MITOGEN-ACTIVATED PROTEIN KINASE KINASE KINASE 20-RELATED"/>
    <property type="match status" value="1"/>
</dbReference>
<keyword evidence="9" id="KW-1185">Reference proteome</keyword>
<protein>
    <recommendedName>
        <fullName evidence="7">Protein kinase domain-containing protein</fullName>
    </recommendedName>
</protein>
<reference evidence="8 9" key="1">
    <citation type="journal article" date="2019" name="Int. J. Syst. Evol. Microbiol.">
        <title>The Global Catalogue of Microorganisms (GCM) 10K type strain sequencing project: providing services to taxonomists for standard genome sequencing and annotation.</title>
        <authorList>
            <consortium name="The Broad Institute Genomics Platform"/>
            <consortium name="The Broad Institute Genome Sequencing Center for Infectious Disease"/>
            <person name="Wu L."/>
            <person name="Ma J."/>
        </authorList>
    </citation>
    <scope>NUCLEOTIDE SEQUENCE [LARGE SCALE GENOMIC DNA]</scope>
    <source>
        <strain evidence="8 9">JCM 3325</strain>
    </source>
</reference>
<evidence type="ECO:0000313" key="9">
    <source>
        <dbReference type="Proteomes" id="UP001501231"/>
    </source>
</evidence>
<evidence type="ECO:0000256" key="3">
    <source>
        <dbReference type="ARBA" id="ARBA00022777"/>
    </source>
</evidence>
<feature type="region of interest" description="Disordered" evidence="5">
    <location>
        <begin position="266"/>
        <end position="433"/>
    </location>
</feature>
<evidence type="ECO:0000256" key="2">
    <source>
        <dbReference type="ARBA" id="ARBA00022741"/>
    </source>
</evidence>
<evidence type="ECO:0000313" key="8">
    <source>
        <dbReference type="EMBL" id="GAA2416808.1"/>
    </source>
</evidence>
<feature type="compositionally biased region" description="Basic and acidic residues" evidence="5">
    <location>
        <begin position="327"/>
        <end position="347"/>
    </location>
</feature>
<dbReference type="InterPro" id="IPR000719">
    <property type="entry name" value="Prot_kinase_dom"/>
</dbReference>
<name>A0ABN3IXN6_9ACTN</name>